<dbReference type="Gene3D" id="3.40.50.1820">
    <property type="entry name" value="alpha/beta hydrolase"/>
    <property type="match status" value="1"/>
</dbReference>
<organism evidence="2 3">
    <name type="scientific">Adiantum capillus-veneris</name>
    <name type="common">Maidenhair fern</name>
    <dbReference type="NCBI Taxonomy" id="13818"/>
    <lineage>
        <taxon>Eukaryota</taxon>
        <taxon>Viridiplantae</taxon>
        <taxon>Streptophyta</taxon>
        <taxon>Embryophyta</taxon>
        <taxon>Tracheophyta</taxon>
        <taxon>Polypodiopsida</taxon>
        <taxon>Polypodiidae</taxon>
        <taxon>Polypodiales</taxon>
        <taxon>Pteridineae</taxon>
        <taxon>Pteridaceae</taxon>
        <taxon>Vittarioideae</taxon>
        <taxon>Adiantum</taxon>
    </lineage>
</organism>
<sequence length="431" mass="47432">MAANNTTCLLSLTHLNSLLGPSARAHTHTYAEVVFMAAETLSTALIETCPAFVDMSDAAKLSLLATEKGSVSLSMRLIVAVVKKVNDIIRRPDGTLNRRLSDLLEYKVPASEVPDKLRGVSSKDVVINSQTGLWVRIFLPPASKANVSNGMTKMGNNHEGLDYATEGKRRIIVYIHGGGFAVMAADAFIYDQFCRHLCGRSKAVVVSVNYRRSPEHRFPVAHDDCYAVLEWLEGFKGDVFKPHELDLSQCVLMGDSAGANIVHHLGAKWLACDASTHPRSLCVTAHVLLFPFFGGKDRTPTELRMHNKALLVNLENSDWHWRTYLPHGSNRDHAVCNVMGPNAPDLSMLQLPRSLVTIAEFDILKDWQLRYAQGLVQASKPVQLLYYTGGIHSFHVLGDRKLGSRMLSDIVAFIEDGDGKRSAESAVASAK</sequence>
<dbReference type="GO" id="GO:0016787">
    <property type="term" value="F:hydrolase activity"/>
    <property type="evidence" value="ECO:0007669"/>
    <property type="project" value="InterPro"/>
</dbReference>
<dbReference type="Proteomes" id="UP000886520">
    <property type="component" value="Chromosome 2"/>
</dbReference>
<comment type="caution">
    <text evidence="2">The sequence shown here is derived from an EMBL/GenBank/DDBJ whole genome shotgun (WGS) entry which is preliminary data.</text>
</comment>
<protein>
    <recommendedName>
        <fullName evidence="1">Alpha/beta hydrolase fold-3 domain-containing protein</fullName>
    </recommendedName>
</protein>
<reference evidence="2" key="1">
    <citation type="submission" date="2021-01" db="EMBL/GenBank/DDBJ databases">
        <title>Adiantum capillus-veneris genome.</title>
        <authorList>
            <person name="Fang Y."/>
            <person name="Liao Q."/>
        </authorList>
    </citation>
    <scope>NUCLEOTIDE SEQUENCE</scope>
    <source>
        <strain evidence="2">H3</strain>
        <tissue evidence="2">Leaf</tissue>
    </source>
</reference>
<dbReference type="EMBL" id="JABFUD020000003">
    <property type="protein sequence ID" value="KAI5082492.1"/>
    <property type="molecule type" value="Genomic_DNA"/>
</dbReference>
<dbReference type="PANTHER" id="PTHR23024:SF24">
    <property type="entry name" value="ALPHA_BETA HYDROLASE FOLD-3 DOMAIN-CONTAINING PROTEIN"/>
    <property type="match status" value="1"/>
</dbReference>
<dbReference type="InterPro" id="IPR029058">
    <property type="entry name" value="AB_hydrolase_fold"/>
</dbReference>
<dbReference type="SUPFAM" id="SSF53474">
    <property type="entry name" value="alpha/beta-Hydrolases"/>
    <property type="match status" value="1"/>
</dbReference>
<evidence type="ECO:0000313" key="3">
    <source>
        <dbReference type="Proteomes" id="UP000886520"/>
    </source>
</evidence>
<dbReference type="InterPro" id="IPR050466">
    <property type="entry name" value="Carboxylest/Gibb_receptor"/>
</dbReference>
<gene>
    <name evidence="2" type="ORF">GOP47_0002235</name>
</gene>
<proteinExistence type="predicted"/>
<name>A0A9D4ZR22_ADICA</name>
<accession>A0A9D4ZR22</accession>
<dbReference type="InterPro" id="IPR013094">
    <property type="entry name" value="AB_hydrolase_3"/>
</dbReference>
<evidence type="ECO:0000313" key="2">
    <source>
        <dbReference type="EMBL" id="KAI5082492.1"/>
    </source>
</evidence>
<dbReference type="AlphaFoldDB" id="A0A9D4ZR22"/>
<keyword evidence="3" id="KW-1185">Reference proteome</keyword>
<dbReference type="OrthoDB" id="408631at2759"/>
<feature type="domain" description="Alpha/beta hydrolase fold-3" evidence="1">
    <location>
        <begin position="172"/>
        <end position="395"/>
    </location>
</feature>
<dbReference type="Pfam" id="PF07859">
    <property type="entry name" value="Abhydrolase_3"/>
    <property type="match status" value="1"/>
</dbReference>
<dbReference type="PANTHER" id="PTHR23024">
    <property type="entry name" value="ARYLACETAMIDE DEACETYLASE"/>
    <property type="match status" value="1"/>
</dbReference>
<evidence type="ECO:0000259" key="1">
    <source>
        <dbReference type="Pfam" id="PF07859"/>
    </source>
</evidence>